<dbReference type="HOGENOM" id="CLU_2222357_0_0_1"/>
<feature type="compositionally biased region" description="Low complexity" evidence="2">
    <location>
        <begin position="1"/>
        <end position="18"/>
    </location>
</feature>
<evidence type="ECO:0000313" key="3">
    <source>
        <dbReference type="Ensembl" id="ENSMPUP00000009767.1"/>
    </source>
</evidence>
<reference evidence="3" key="1">
    <citation type="submission" date="2024-06" db="UniProtKB">
        <authorList>
            <consortium name="Ensembl"/>
        </authorList>
    </citation>
    <scope>IDENTIFICATION</scope>
</reference>
<dbReference type="GeneTree" id="ENSGT01140000285957"/>
<evidence type="ECO:0000256" key="1">
    <source>
        <dbReference type="ARBA" id="ARBA00007073"/>
    </source>
</evidence>
<proteinExistence type="inferred from homology"/>
<evidence type="ECO:0000256" key="2">
    <source>
        <dbReference type="SAM" id="MobiDB-lite"/>
    </source>
</evidence>
<dbReference type="AlphaFoldDB" id="M3YEL0"/>
<name>M3YEL0_MUSPF</name>
<dbReference type="InParanoid" id="M3YEL0"/>
<dbReference type="eggNOG" id="ENOG502TM3G">
    <property type="taxonomic scope" value="Eukaryota"/>
</dbReference>
<accession>M3YEL0</accession>
<dbReference type="Gene3D" id="3.30.310.50">
    <property type="entry name" value="Alpha-D-phosphohexomutase, C-terminal domain"/>
    <property type="match status" value="1"/>
</dbReference>
<dbReference type="EMBL" id="AEYP01101160">
    <property type="status" value="NOT_ANNOTATED_CDS"/>
    <property type="molecule type" value="Genomic_DNA"/>
</dbReference>
<protein>
    <submittedName>
        <fullName evidence="3">Uncharacterized protein</fullName>
    </submittedName>
</protein>
<organism evidence="3">
    <name type="scientific">Mustela putorius furo</name>
    <name type="common">European domestic ferret</name>
    <name type="synonym">Mustela furo</name>
    <dbReference type="NCBI Taxonomy" id="9669"/>
    <lineage>
        <taxon>Eukaryota</taxon>
        <taxon>Metazoa</taxon>
        <taxon>Chordata</taxon>
        <taxon>Craniata</taxon>
        <taxon>Vertebrata</taxon>
        <taxon>Euteleostomi</taxon>
        <taxon>Mammalia</taxon>
        <taxon>Eutheria</taxon>
        <taxon>Laurasiatheria</taxon>
        <taxon>Carnivora</taxon>
        <taxon>Caniformia</taxon>
        <taxon>Musteloidea</taxon>
        <taxon>Mustelidae</taxon>
        <taxon>Mustelinae</taxon>
        <taxon>Mustela</taxon>
    </lineage>
</organism>
<dbReference type="Pfam" id="PF09341">
    <property type="entry name" value="Pcc1"/>
    <property type="match status" value="1"/>
</dbReference>
<dbReference type="InterPro" id="IPR015419">
    <property type="entry name" value="CTAG/Pcc1"/>
</dbReference>
<sequence length="106" mass="10577">MDKAPSAPGPEGDAAPAAGGPGIQPLQFALTVPFPSPVEAEIAHRYLTPNAELQGPVRKELAVNGNFPTVLVLRCSGGGWWRVAGDGASSGGAVVGTGSAESQEGV</sequence>
<feature type="region of interest" description="Disordered" evidence="2">
    <location>
        <begin position="1"/>
        <end position="22"/>
    </location>
</feature>
<dbReference type="Ensembl" id="ENSMPUT00000009924.1">
    <property type="protein sequence ID" value="ENSMPUP00000009767.1"/>
    <property type="gene ID" value="ENSMPUG00000009840.1"/>
</dbReference>
<comment type="similarity">
    <text evidence="1">Belongs to the CTAG/PCC1 family.</text>
</comment>